<protein>
    <submittedName>
        <fullName evidence="2">Uncharacterized protein</fullName>
    </submittedName>
</protein>
<organism evidence="2 3">
    <name type="scientific">Scylla paramamosain</name>
    <name type="common">Mud crab</name>
    <dbReference type="NCBI Taxonomy" id="85552"/>
    <lineage>
        <taxon>Eukaryota</taxon>
        <taxon>Metazoa</taxon>
        <taxon>Ecdysozoa</taxon>
        <taxon>Arthropoda</taxon>
        <taxon>Crustacea</taxon>
        <taxon>Multicrustacea</taxon>
        <taxon>Malacostraca</taxon>
        <taxon>Eumalacostraca</taxon>
        <taxon>Eucarida</taxon>
        <taxon>Decapoda</taxon>
        <taxon>Pleocyemata</taxon>
        <taxon>Brachyura</taxon>
        <taxon>Eubrachyura</taxon>
        <taxon>Portunoidea</taxon>
        <taxon>Portunidae</taxon>
        <taxon>Portuninae</taxon>
        <taxon>Scylla</taxon>
    </lineage>
</organism>
<comment type="caution">
    <text evidence="2">The sequence shown here is derived from an EMBL/GenBank/DDBJ whole genome shotgun (WGS) entry which is preliminary data.</text>
</comment>
<dbReference type="AlphaFoldDB" id="A0AAW0TV92"/>
<dbReference type="EMBL" id="JARAKH010000024">
    <property type="protein sequence ID" value="KAK8391471.1"/>
    <property type="molecule type" value="Genomic_DNA"/>
</dbReference>
<evidence type="ECO:0000313" key="2">
    <source>
        <dbReference type="EMBL" id="KAK8391471.1"/>
    </source>
</evidence>
<feature type="region of interest" description="Disordered" evidence="1">
    <location>
        <begin position="154"/>
        <end position="174"/>
    </location>
</feature>
<reference evidence="2 3" key="1">
    <citation type="submission" date="2023-03" db="EMBL/GenBank/DDBJ databases">
        <title>High-quality genome of Scylla paramamosain provides insights in environmental adaptation.</title>
        <authorList>
            <person name="Zhang L."/>
        </authorList>
    </citation>
    <scope>NUCLEOTIDE SEQUENCE [LARGE SCALE GENOMIC DNA]</scope>
    <source>
        <strain evidence="2">LZ_2023a</strain>
        <tissue evidence="2">Muscle</tissue>
    </source>
</reference>
<evidence type="ECO:0000313" key="3">
    <source>
        <dbReference type="Proteomes" id="UP001487740"/>
    </source>
</evidence>
<gene>
    <name evidence="2" type="ORF">O3P69_017210</name>
</gene>
<dbReference type="Proteomes" id="UP001487740">
    <property type="component" value="Unassembled WGS sequence"/>
</dbReference>
<accession>A0AAW0TV92</accession>
<evidence type="ECO:0000256" key="1">
    <source>
        <dbReference type="SAM" id="MobiDB-lite"/>
    </source>
</evidence>
<proteinExistence type="predicted"/>
<keyword evidence="3" id="KW-1185">Reference proteome</keyword>
<sequence>MDYYFVLPPPFRLSSSCITTRRPLRDIIIIPGTMNESPDIACRRDFIMKCTPINLEAGKTVYYFRLTSGSANCYIDHVGGCSPAMTCVTGCRRRQRSAVILRAVVSLRQHMQRLPTTDPRQVISSNIQSVFKEHHRVYGYKRFPIMFNGRDSGNNRNDEYGPYQDEGAAPPRLLRPFPRVTNSTLVIVMLSDELSEHRVEPVAAQDVVRCESRDGAYRIERIAVDLIDLNGTRGPACTRPL</sequence>
<name>A0AAW0TV92_SCYPA</name>